<gene>
    <name evidence="3" type="ORF">NCTC10168_00522</name>
</gene>
<keyword evidence="2" id="KW-1133">Transmembrane helix</keyword>
<reference evidence="3 4" key="1">
    <citation type="submission" date="2019-01" db="EMBL/GenBank/DDBJ databases">
        <authorList>
            <consortium name="Pathogen Informatics"/>
        </authorList>
    </citation>
    <scope>NUCLEOTIDE SEQUENCE [LARGE SCALE GENOMIC DNA]</scope>
    <source>
        <strain evidence="3 4">NCTC10168</strain>
    </source>
</reference>
<evidence type="ECO:0000256" key="1">
    <source>
        <dbReference type="SAM" id="Coils"/>
    </source>
</evidence>
<protein>
    <submittedName>
        <fullName evidence="3">Uncharacterized protein</fullName>
    </submittedName>
</protein>
<evidence type="ECO:0000313" key="4">
    <source>
        <dbReference type="Proteomes" id="UP000290243"/>
    </source>
</evidence>
<evidence type="ECO:0000313" key="3">
    <source>
        <dbReference type="EMBL" id="VEU75595.1"/>
    </source>
</evidence>
<keyword evidence="2" id="KW-0812">Transmembrane</keyword>
<keyword evidence="2" id="KW-0472">Membrane</keyword>
<organism evidence="3 4">
    <name type="scientific">Mycoplasmopsis maculosa</name>
    <dbReference type="NCBI Taxonomy" id="114885"/>
    <lineage>
        <taxon>Bacteria</taxon>
        <taxon>Bacillati</taxon>
        <taxon>Mycoplasmatota</taxon>
        <taxon>Mycoplasmoidales</taxon>
        <taxon>Metamycoplasmataceae</taxon>
        <taxon>Mycoplasmopsis</taxon>
    </lineage>
</organism>
<sequence>METQLIIQIVTACGSGLGVIIAFIVSFLKIFGAGKKIKLLSQDFEKARLDWLEKEKDYKSRIVELDTTIKKQEIELFRATTIISRYEERIKAYDNRDEAKLIKEYETKLSHYENTKDSLDYRILEAQKLLEIEKNKTSALLDQLNLKDNVIKKQKQELNELEDLKKSTEALSTFINNKFIPIISNNNSETTSSDKLLNKEEASAAIIS</sequence>
<accession>A0A449B4V0</accession>
<feature type="transmembrane region" description="Helical" evidence="2">
    <location>
        <begin position="6"/>
        <end position="28"/>
    </location>
</feature>
<dbReference type="EMBL" id="LR215037">
    <property type="protein sequence ID" value="VEU75595.1"/>
    <property type="molecule type" value="Genomic_DNA"/>
</dbReference>
<evidence type="ECO:0000256" key="2">
    <source>
        <dbReference type="SAM" id="Phobius"/>
    </source>
</evidence>
<dbReference type="OrthoDB" id="9856629at2"/>
<keyword evidence="1" id="KW-0175">Coiled coil</keyword>
<proteinExistence type="predicted"/>
<feature type="coiled-coil region" evidence="1">
    <location>
        <begin position="95"/>
        <end position="171"/>
    </location>
</feature>
<dbReference type="Proteomes" id="UP000290243">
    <property type="component" value="Chromosome"/>
</dbReference>
<dbReference type="RefSeq" id="WP_129646831.1">
    <property type="nucleotide sequence ID" value="NZ_LR215037.1"/>
</dbReference>
<name>A0A449B4V0_9BACT</name>
<keyword evidence="4" id="KW-1185">Reference proteome</keyword>
<dbReference type="AlphaFoldDB" id="A0A449B4V0"/>
<dbReference type="KEGG" id="mmau:NCTC10168_00522"/>